<accession>A0ABV0L822</accession>
<evidence type="ECO:0000313" key="1">
    <source>
        <dbReference type="EMBL" id="MEQ0558452.1"/>
    </source>
</evidence>
<name>A0ABV0L822_9PSEU</name>
<evidence type="ECO:0000313" key="2">
    <source>
        <dbReference type="Proteomes" id="UP001440984"/>
    </source>
</evidence>
<keyword evidence="2" id="KW-1185">Reference proteome</keyword>
<sequence>MIYIERAVVGMAEPEPLEYCAPGYPVGSFQVWTCNDALRQVAEQNGGWFVMGGGIQGKTVGSDASSEQPVDLSVMDILAIVEEHL</sequence>
<reference evidence="1 2" key="1">
    <citation type="submission" date="2024-05" db="EMBL/GenBank/DDBJ databases">
        <authorList>
            <person name="Zhao H."/>
            <person name="Xu Y."/>
            <person name="Lin S."/>
            <person name="Spain J.C."/>
            <person name="Zhou N.-Y."/>
        </authorList>
    </citation>
    <scope>NUCLEOTIDE SEQUENCE [LARGE SCALE GENOMIC DNA]</scope>
    <source>
        <strain evidence="1 2">NEAU-NG30</strain>
    </source>
</reference>
<gene>
    <name evidence="1" type="ORF">ABJI51_05180</name>
</gene>
<dbReference type="RefSeq" id="WP_348947810.1">
    <property type="nucleotide sequence ID" value="NZ_JBDZYD010000002.1"/>
</dbReference>
<comment type="caution">
    <text evidence="1">The sequence shown here is derived from an EMBL/GenBank/DDBJ whole genome shotgun (WGS) entry which is preliminary data.</text>
</comment>
<proteinExistence type="predicted"/>
<dbReference type="EMBL" id="JBDZYD010000002">
    <property type="protein sequence ID" value="MEQ0558452.1"/>
    <property type="molecule type" value="Genomic_DNA"/>
</dbReference>
<dbReference type="Proteomes" id="UP001440984">
    <property type="component" value="Unassembled WGS sequence"/>
</dbReference>
<protein>
    <submittedName>
        <fullName evidence="1">Uncharacterized protein</fullName>
    </submittedName>
</protein>
<organism evidence="1 2">
    <name type="scientific">Amycolatopsis melonis</name>
    <dbReference type="NCBI Taxonomy" id="3156488"/>
    <lineage>
        <taxon>Bacteria</taxon>
        <taxon>Bacillati</taxon>
        <taxon>Actinomycetota</taxon>
        <taxon>Actinomycetes</taxon>
        <taxon>Pseudonocardiales</taxon>
        <taxon>Pseudonocardiaceae</taxon>
        <taxon>Amycolatopsis</taxon>
    </lineage>
</organism>